<name>A0ABN9RTT4_9DINO</name>
<gene>
    <name evidence="1" type="ORF">PCOR1329_LOCUS23669</name>
</gene>
<reference evidence="1" key="1">
    <citation type="submission" date="2023-10" db="EMBL/GenBank/DDBJ databases">
        <authorList>
            <person name="Chen Y."/>
            <person name="Shah S."/>
            <person name="Dougan E. K."/>
            <person name="Thang M."/>
            <person name="Chan C."/>
        </authorList>
    </citation>
    <scope>NUCLEOTIDE SEQUENCE [LARGE SCALE GENOMIC DNA]</scope>
</reference>
<evidence type="ECO:0000313" key="1">
    <source>
        <dbReference type="EMBL" id="CAK0822726.1"/>
    </source>
</evidence>
<proteinExistence type="predicted"/>
<protein>
    <submittedName>
        <fullName evidence="1">Uncharacterized protein</fullName>
    </submittedName>
</protein>
<sequence length="622" mass="69974">MAFDFGDSSFAIGSALSEDASSEQQWRRGVARHAMSHGGANQRAFAAAGSDAPVSDDRLGIYLIQEFSWGTYTAIDCNRIAVLATTDGATGDLLGKIAGVGTRGQNKQNCHRELITICQHLPGGKKFDVASCRLPMVVTTGEDIGPQPVIHGYIDPHEWFSFLYHSFRDSWTARFLGKGPSEVTLRDFWAGMHPRDPRRPTDYNRQYFYTKAIPIGLHGDGAPVNRLLGLMSIVWFGMFGSGSTDDVLNLISCYFGELEVGNFHDYEGETTKTTFWKRIIWSLNALRTGKFPHNDWEGKRIVGDSRCGKDLADGYFCHVMLLKGDMEATKIGTGATAWNNWDPGAPWRDTVFLQKARWRAHCVKMKKDVHALFREPDDGGLDLHPFIMMRDTLHALGLGDALHVTGNTLFHMCYSDMVKAHDPVGACAWIWSEVSRVYKAESTPSRFTYLDLTFFTNPEKPMEKAPLLKGHAAGTRHLIPVLAKIFKVKHRPANRYEGLISKMLDSLTMIYRLLETEVDGERPFFLDPDTVVAPLRQNIDFFLAAYQQCQEMGEMLHDRADFWHDVPKFHGLWHVGYEAQHMNPDVAKCYINEDFQLKTKTLGASVRHGSVAAKRAIKICQK</sequence>
<organism evidence="1 2">
    <name type="scientific">Prorocentrum cordatum</name>
    <dbReference type="NCBI Taxonomy" id="2364126"/>
    <lineage>
        <taxon>Eukaryota</taxon>
        <taxon>Sar</taxon>
        <taxon>Alveolata</taxon>
        <taxon>Dinophyceae</taxon>
        <taxon>Prorocentrales</taxon>
        <taxon>Prorocentraceae</taxon>
        <taxon>Prorocentrum</taxon>
    </lineage>
</organism>
<comment type="caution">
    <text evidence="1">The sequence shown here is derived from an EMBL/GenBank/DDBJ whole genome shotgun (WGS) entry which is preliminary data.</text>
</comment>
<accession>A0ABN9RTT4</accession>
<dbReference type="Proteomes" id="UP001189429">
    <property type="component" value="Unassembled WGS sequence"/>
</dbReference>
<keyword evidence="2" id="KW-1185">Reference proteome</keyword>
<evidence type="ECO:0000313" key="2">
    <source>
        <dbReference type="Proteomes" id="UP001189429"/>
    </source>
</evidence>
<dbReference type="EMBL" id="CAUYUJ010008047">
    <property type="protein sequence ID" value="CAK0822726.1"/>
    <property type="molecule type" value="Genomic_DNA"/>
</dbReference>